<feature type="compositionally biased region" description="Polar residues" evidence="1">
    <location>
        <begin position="51"/>
        <end position="60"/>
    </location>
</feature>
<sequence length="67" mass="7515">MHNATYLATIKHRDKSTGRLIGKLDELSPAENTMVVFLNDNGDVMHKYDLSTDSPETTEGNAPLRKR</sequence>
<reference evidence="3" key="2">
    <citation type="journal article" date="2013" name="Mar. Genomics">
        <title>Expression of sulfatases in Rhodopirellula baltica and the diversity of sulfatases in the genus Rhodopirellula.</title>
        <authorList>
            <person name="Wegner C.E."/>
            <person name="Richter-Heitmann T."/>
            <person name="Klindworth A."/>
            <person name="Klockow C."/>
            <person name="Richter M."/>
            <person name="Achstetter T."/>
            <person name="Glockner F.O."/>
            <person name="Harder J."/>
        </authorList>
    </citation>
    <scope>NUCLEOTIDE SEQUENCE [LARGE SCALE GENOMIC DNA]</scope>
    <source>
        <strain evidence="3">6C</strain>
    </source>
</reference>
<organism evidence="3 4">
    <name type="scientific">Rhodopirellula europaea 6C</name>
    <dbReference type="NCBI Taxonomy" id="1263867"/>
    <lineage>
        <taxon>Bacteria</taxon>
        <taxon>Pseudomonadati</taxon>
        <taxon>Planctomycetota</taxon>
        <taxon>Planctomycetia</taxon>
        <taxon>Pirellulales</taxon>
        <taxon>Pirellulaceae</taxon>
        <taxon>Rhodopirellula</taxon>
    </lineage>
</organism>
<evidence type="ECO:0000259" key="2">
    <source>
        <dbReference type="Pfam" id="PF00884"/>
    </source>
</evidence>
<keyword evidence="4" id="KW-1185">Reference proteome</keyword>
<name>M2A7R2_9BACT</name>
<dbReference type="EMBL" id="ANMO01000096">
    <property type="protein sequence ID" value="EMB17496.1"/>
    <property type="molecule type" value="Genomic_DNA"/>
</dbReference>
<dbReference type="InterPro" id="IPR000917">
    <property type="entry name" value="Sulfatase_N"/>
</dbReference>
<proteinExistence type="predicted"/>
<feature type="region of interest" description="Disordered" evidence="1">
    <location>
        <begin position="48"/>
        <end position="67"/>
    </location>
</feature>
<comment type="caution">
    <text evidence="3">The sequence shown here is derived from an EMBL/GenBank/DDBJ whole genome shotgun (WGS) entry which is preliminary data.</text>
</comment>
<accession>M2A7R2</accession>
<evidence type="ECO:0000256" key="1">
    <source>
        <dbReference type="SAM" id="MobiDB-lite"/>
    </source>
</evidence>
<evidence type="ECO:0000313" key="4">
    <source>
        <dbReference type="Proteomes" id="UP000011529"/>
    </source>
</evidence>
<dbReference type="RefSeq" id="WP_008655626.1">
    <property type="nucleotide sequence ID" value="NZ_ANMO01000096.1"/>
</dbReference>
<reference evidence="3" key="1">
    <citation type="submission" date="2012-11" db="EMBL/GenBank/DDBJ databases">
        <title>Permanent draft genomes of Rhodopirellula europaea strain SH398 and 6C.</title>
        <authorList>
            <person name="Richter M."/>
            <person name="Richter-Heitmann T."/>
            <person name="Frank C."/>
            <person name="Harder J."/>
            <person name="Glockner F.O."/>
        </authorList>
    </citation>
    <scope>NUCLEOTIDE SEQUENCE</scope>
    <source>
        <strain evidence="3">6C</strain>
    </source>
</reference>
<evidence type="ECO:0000313" key="3">
    <source>
        <dbReference type="EMBL" id="EMB17496.1"/>
    </source>
</evidence>
<protein>
    <recommendedName>
        <fullName evidence="2">Sulfatase N-terminal domain-containing protein</fullName>
    </recommendedName>
</protein>
<dbReference type="AlphaFoldDB" id="M2A7R2"/>
<dbReference type="Pfam" id="PF00884">
    <property type="entry name" value="Sulfatase"/>
    <property type="match status" value="1"/>
</dbReference>
<dbReference type="PATRIC" id="fig|1263867.3.peg.1872"/>
<dbReference type="Proteomes" id="UP000011529">
    <property type="component" value="Unassembled WGS sequence"/>
</dbReference>
<dbReference type="InterPro" id="IPR017850">
    <property type="entry name" value="Alkaline_phosphatase_core_sf"/>
</dbReference>
<feature type="domain" description="Sulfatase N-terminal" evidence="2">
    <location>
        <begin position="4"/>
        <end position="48"/>
    </location>
</feature>
<dbReference type="SUPFAM" id="SSF53649">
    <property type="entry name" value="Alkaline phosphatase-like"/>
    <property type="match status" value="1"/>
</dbReference>
<dbReference type="Gene3D" id="3.40.720.10">
    <property type="entry name" value="Alkaline Phosphatase, subunit A"/>
    <property type="match status" value="1"/>
</dbReference>
<gene>
    <name evidence="3" type="ORF">RE6C_01762</name>
</gene>